<feature type="active site" evidence="2">
    <location>
        <position position="183"/>
    </location>
</feature>
<keyword evidence="1" id="KW-0749">Sporulation</keyword>
<comment type="caution">
    <text evidence="4">The sequence shown here is derived from an EMBL/GenBank/DDBJ whole genome shotgun (WGS) entry which is preliminary data.</text>
</comment>
<keyword evidence="1" id="KW-0378">Hydrolase</keyword>
<reference evidence="4 5" key="1">
    <citation type="submission" date="2019-10" db="EMBL/GenBank/DDBJ databases">
        <title>Comparative genomics of sulfur disproportionating microorganisms.</title>
        <authorList>
            <person name="Ward L.M."/>
            <person name="Bertran E."/>
            <person name="Johnston D."/>
        </authorList>
    </citation>
    <scope>NUCLEOTIDE SEQUENCE [LARGE SCALE GENOMIC DNA]</scope>
    <source>
        <strain evidence="4 5">DSM 14055</strain>
    </source>
</reference>
<dbReference type="OrthoDB" id="2690199at2"/>
<feature type="transmembrane region" description="Helical" evidence="3">
    <location>
        <begin position="130"/>
        <end position="154"/>
    </location>
</feature>
<evidence type="ECO:0000256" key="1">
    <source>
        <dbReference type="PIRNR" id="PIRNR018571"/>
    </source>
</evidence>
<keyword evidence="3" id="KW-1133">Transmembrane helix</keyword>
<name>A0A6N7IWN2_9FIRM</name>
<evidence type="ECO:0000256" key="2">
    <source>
        <dbReference type="PIRSR" id="PIRSR018571-1"/>
    </source>
</evidence>
<keyword evidence="1" id="KW-1003">Cell membrane</keyword>
<sequence>MHVVYVDQVLAGNLLLNYVLLRTAGRLGQVAAARGRLLLAAALGSIYSLLWFMPGFHLLFSLPVKVVFSLVTILMAFGPLPARRFLACYCFFFLASFALGGMWLGFVYFLSAAPGYIHGVGHPFTVIDRYYYWPGLFLALLALLGGGRAMAWLVRTRLHQSCLRVTLVVELNGRRVEARALVDTGNSLRDPLTGHPVVVMEYNALKEALPAGVRELFEQEGGLDSSDLLAALSATSLAPRFRLIPFRSLGRERGLLVGIRPDRVEVKDHNHRKAYNRVVVGIYRRPLDHHGGYQALIPPDLMSA</sequence>
<keyword evidence="1" id="KW-0645">Protease</keyword>
<evidence type="ECO:0000313" key="5">
    <source>
        <dbReference type="Proteomes" id="UP000441717"/>
    </source>
</evidence>
<gene>
    <name evidence="4" type="ORF">GFC01_15115</name>
</gene>
<protein>
    <recommendedName>
        <fullName evidence="1">Sporulation sigma-E factor-processing peptidase</fullName>
        <ecNumber evidence="1">3.4.23.-</ecNumber>
    </recommendedName>
    <alternativeName>
        <fullName evidence="1">Membrane-associated aspartic protease</fullName>
    </alternativeName>
    <alternativeName>
        <fullName evidence="1">Stage II sporulation protein GA</fullName>
    </alternativeName>
</protein>
<organism evidence="4 5">
    <name type="scientific">Desulfofundulus thermobenzoicus</name>
    <dbReference type="NCBI Taxonomy" id="29376"/>
    <lineage>
        <taxon>Bacteria</taxon>
        <taxon>Bacillati</taxon>
        <taxon>Bacillota</taxon>
        <taxon>Clostridia</taxon>
        <taxon>Eubacteriales</taxon>
        <taxon>Peptococcaceae</taxon>
        <taxon>Desulfofundulus</taxon>
    </lineage>
</organism>
<dbReference type="InterPro" id="IPR005081">
    <property type="entry name" value="SpoIIGA"/>
</dbReference>
<accession>A0A6N7IWN2</accession>
<dbReference type="GO" id="GO:0006508">
    <property type="term" value="P:proteolysis"/>
    <property type="evidence" value="ECO:0007669"/>
    <property type="project" value="UniProtKB-KW"/>
</dbReference>
<dbReference type="GO" id="GO:0030436">
    <property type="term" value="P:asexual sporulation"/>
    <property type="evidence" value="ECO:0007669"/>
    <property type="project" value="InterPro"/>
</dbReference>
<dbReference type="GO" id="GO:0005886">
    <property type="term" value="C:plasma membrane"/>
    <property type="evidence" value="ECO:0007669"/>
    <property type="project" value="UniProtKB-SubCell"/>
</dbReference>
<dbReference type="GO" id="GO:0030435">
    <property type="term" value="P:sporulation resulting in formation of a cellular spore"/>
    <property type="evidence" value="ECO:0007669"/>
    <property type="project" value="UniProtKB-KW"/>
</dbReference>
<dbReference type="GO" id="GO:0004190">
    <property type="term" value="F:aspartic-type endopeptidase activity"/>
    <property type="evidence" value="ECO:0007669"/>
    <property type="project" value="UniProtKB-KW"/>
</dbReference>
<feature type="transmembrane region" description="Helical" evidence="3">
    <location>
        <begin position="59"/>
        <end position="78"/>
    </location>
</feature>
<keyword evidence="1" id="KW-0064">Aspartyl protease</keyword>
<comment type="subcellular location">
    <subcellularLocation>
        <location evidence="1">Cell membrane</location>
    </subcellularLocation>
</comment>
<feature type="transmembrane region" description="Helical" evidence="3">
    <location>
        <begin position="6"/>
        <end position="25"/>
    </location>
</feature>
<keyword evidence="5" id="KW-1185">Reference proteome</keyword>
<dbReference type="RefSeq" id="WP_152948032.1">
    <property type="nucleotide sequence ID" value="NZ_WHYR01000055.1"/>
</dbReference>
<dbReference type="Pfam" id="PF03419">
    <property type="entry name" value="Peptidase_U4"/>
    <property type="match status" value="1"/>
</dbReference>
<dbReference type="AlphaFoldDB" id="A0A6N7IWN2"/>
<comment type="function">
    <text evidence="1">Probable aspartic protease that is responsible for the proteolytic cleavage of the RNA polymerase sigma E factor (SigE/spoIIGB) to yield the active peptide in the mother cell during sporulation. Responds to a signal from the forespore that is triggered by the extracellular signal protein SpoIIR.</text>
</comment>
<dbReference type="PIRSF" id="PIRSF018571">
    <property type="entry name" value="SpoIIGA"/>
    <property type="match status" value="1"/>
</dbReference>
<dbReference type="EC" id="3.4.23.-" evidence="1"/>
<evidence type="ECO:0000313" key="4">
    <source>
        <dbReference type="EMBL" id="MQL53568.1"/>
    </source>
</evidence>
<dbReference type="EMBL" id="WHYR01000055">
    <property type="protein sequence ID" value="MQL53568.1"/>
    <property type="molecule type" value="Genomic_DNA"/>
</dbReference>
<keyword evidence="1 3" id="KW-0472">Membrane</keyword>
<evidence type="ECO:0000256" key="3">
    <source>
        <dbReference type="SAM" id="Phobius"/>
    </source>
</evidence>
<proteinExistence type="inferred from homology"/>
<keyword evidence="3" id="KW-0812">Transmembrane</keyword>
<feature type="transmembrane region" description="Helical" evidence="3">
    <location>
        <begin position="85"/>
        <end position="110"/>
    </location>
</feature>
<comment type="similarity">
    <text evidence="1">Belongs to the peptidase U4 family.</text>
</comment>
<feature type="transmembrane region" description="Helical" evidence="3">
    <location>
        <begin position="37"/>
        <end position="53"/>
    </location>
</feature>
<dbReference type="Proteomes" id="UP000441717">
    <property type="component" value="Unassembled WGS sequence"/>
</dbReference>